<dbReference type="Pfam" id="PF01636">
    <property type="entry name" value="APH"/>
    <property type="match status" value="1"/>
</dbReference>
<protein>
    <recommendedName>
        <fullName evidence="1">Aminoglycoside phosphotransferase domain-containing protein</fullName>
    </recommendedName>
</protein>
<proteinExistence type="predicted"/>
<evidence type="ECO:0000313" key="3">
    <source>
        <dbReference type="Proteomes" id="UP000584867"/>
    </source>
</evidence>
<reference evidence="2 3" key="1">
    <citation type="submission" date="2020-08" db="EMBL/GenBank/DDBJ databases">
        <title>Genomic Encyclopedia of Type Strains, Phase IV (KMG-V): Genome sequencing to study the core and pangenomes of soil and plant-associated prokaryotes.</title>
        <authorList>
            <person name="Whitman W."/>
        </authorList>
    </citation>
    <scope>NUCLEOTIDE SEQUENCE [LARGE SCALE GENOMIC DNA]</scope>
    <source>
        <strain evidence="2 3">X5P3</strain>
    </source>
</reference>
<dbReference type="SUPFAM" id="SSF56112">
    <property type="entry name" value="Protein kinase-like (PK-like)"/>
    <property type="match status" value="1"/>
</dbReference>
<dbReference type="RefSeq" id="WP_184257307.1">
    <property type="nucleotide sequence ID" value="NZ_JACHIO010000013.1"/>
</dbReference>
<dbReference type="Gene3D" id="3.90.1200.10">
    <property type="match status" value="1"/>
</dbReference>
<dbReference type="EMBL" id="JACHIO010000013">
    <property type="protein sequence ID" value="MBB5064975.1"/>
    <property type="molecule type" value="Genomic_DNA"/>
</dbReference>
<comment type="caution">
    <text evidence="2">The sequence shown here is derived from an EMBL/GenBank/DDBJ whole genome shotgun (WGS) entry which is preliminary data.</text>
</comment>
<evidence type="ECO:0000259" key="1">
    <source>
        <dbReference type="Pfam" id="PF01636"/>
    </source>
</evidence>
<evidence type="ECO:0000313" key="2">
    <source>
        <dbReference type="EMBL" id="MBB5064975.1"/>
    </source>
</evidence>
<feature type="domain" description="Aminoglycoside phosphotransferase" evidence="1">
    <location>
        <begin position="212"/>
        <end position="363"/>
    </location>
</feature>
<accession>A0A7W7ZRS8</accession>
<dbReference type="AlphaFoldDB" id="A0A7W7ZRS8"/>
<dbReference type="InterPro" id="IPR011009">
    <property type="entry name" value="Kinase-like_dom_sf"/>
</dbReference>
<dbReference type="InterPro" id="IPR002575">
    <property type="entry name" value="Aminoglycoside_PTrfase"/>
</dbReference>
<organism evidence="2 3">
    <name type="scientific">Granulicella mallensis</name>
    <dbReference type="NCBI Taxonomy" id="940614"/>
    <lineage>
        <taxon>Bacteria</taxon>
        <taxon>Pseudomonadati</taxon>
        <taxon>Acidobacteriota</taxon>
        <taxon>Terriglobia</taxon>
        <taxon>Terriglobales</taxon>
        <taxon>Acidobacteriaceae</taxon>
        <taxon>Granulicella</taxon>
    </lineage>
</organism>
<name>A0A7W7ZRS8_9BACT</name>
<dbReference type="Proteomes" id="UP000584867">
    <property type="component" value="Unassembled WGS sequence"/>
</dbReference>
<sequence>MPAETNFDGIEHRVAVIEPSSRKVLMCEANGTLRLPRVVVSPKARPARQLCNELKRSWGIAVLILDDLGSSTPTCVAAELLSSQGASAFLRVNATEIPNGEISDEEQLDLLKVLDDQGRGPFSHIGWIDEAMAWIEETTGLKPCAKEDLEQYNAGATYTLVRFPIDSRNSYWLKATGVRHAHERRLTHLLSDIAPDCLPRFLNDKPEWNAWLTTGAGHSLAAMPPEPKELLRLLGAAVETLAKLQTKTAEMEAELLQAGAFDQRLSVLYNQAPLLFDHVTEAMALQTSTKAPKLTPRRLIEIRRVFEDTCTWLESQALPTTILHNDMNLGNLAFTGNGCHLLDWAEGYVGHPLVTLQHLLLLNPIVDTGTKASVNRILKHRYSHAMREVCDPSLLESAFRFMPLVAATSALYGRGDWLQSDIPHSTGRHTYSRMLARYMDRAGTELSLQETPCQ</sequence>
<gene>
    <name evidence="2" type="ORF">HDF15_003337</name>
</gene>